<gene>
    <name evidence="1" type="ORF">HUT08_04200</name>
</gene>
<proteinExistence type="predicted"/>
<name>A0A7H8N2Y5_9ACTN</name>
<evidence type="ECO:0000313" key="1">
    <source>
        <dbReference type="EMBL" id="QKW48874.1"/>
    </source>
</evidence>
<dbReference type="Proteomes" id="UP000509303">
    <property type="component" value="Chromosome"/>
</dbReference>
<protein>
    <submittedName>
        <fullName evidence="1">Uncharacterized protein</fullName>
    </submittedName>
</protein>
<reference evidence="1 2" key="1">
    <citation type="submission" date="2020-06" db="EMBL/GenBank/DDBJ databases">
        <title>Genome mining for natural products.</title>
        <authorList>
            <person name="Zhang B."/>
            <person name="Shi J."/>
            <person name="Ge H."/>
        </authorList>
    </citation>
    <scope>NUCLEOTIDE SEQUENCE [LARGE SCALE GENOMIC DNA]</scope>
    <source>
        <strain evidence="1 2">NA00687</strain>
    </source>
</reference>
<dbReference type="EMBL" id="CP054929">
    <property type="protein sequence ID" value="QKW48874.1"/>
    <property type="molecule type" value="Genomic_DNA"/>
</dbReference>
<evidence type="ECO:0000313" key="2">
    <source>
        <dbReference type="Proteomes" id="UP000509303"/>
    </source>
</evidence>
<accession>A0A7H8N2Y5</accession>
<dbReference type="RefSeq" id="WP_176160606.1">
    <property type="nucleotide sequence ID" value="NZ_CP054929.1"/>
</dbReference>
<organism evidence="1 2">
    <name type="scientific">Streptomyces buecherae</name>
    <dbReference type="NCBI Taxonomy" id="2763006"/>
    <lineage>
        <taxon>Bacteria</taxon>
        <taxon>Bacillati</taxon>
        <taxon>Actinomycetota</taxon>
        <taxon>Actinomycetes</taxon>
        <taxon>Kitasatosporales</taxon>
        <taxon>Streptomycetaceae</taxon>
        <taxon>Streptomyces</taxon>
    </lineage>
</organism>
<sequence>MTVWDGAQWAEGTKWVWDGASWVRASASRFFDGITWQSRAPAPVAYPTYAASATAIRGAVDYVTVAVPPSARVNDFLVSVCTAADVRPQLLSPGGYLTQAHQLDSGHWVSVAMWPHNGIVDTVVWETTGSSTATAMNLAYRGGDLTRTPLAPIVGVQQYNAVNRVPLPAATAHTSLFLVLVESTDLTGYAWPEGVTGRAQQLGIYGARHISLLASDTPGAGSSAGELLLDTQAASAACLTIEVPGRTDGRPTWILGDDNASVLGSTTVLG</sequence>
<dbReference type="AlphaFoldDB" id="A0A7H8N2Y5"/>
<keyword evidence="2" id="KW-1185">Reference proteome</keyword>